<accession>A0AAE9YIH9</accession>
<dbReference type="SUPFAM" id="SSF56112">
    <property type="entry name" value="Protein kinase-like (PK-like)"/>
    <property type="match status" value="1"/>
</dbReference>
<sequence>MPDDGRPVEGVPLPPGYTLVEKLGSGGFATVWLAEQGGLGRRVAVKLVGETLEGDERERRFVAECRAVGRLSGHPSVVTVHDAGTTAEGNPYLVMEHLPGGSLQDRLRDEGPLPWQEVLMVGVHVADALSAAHDTGILHRDVKPANVLLDETGAPKLADFGIARLAEGTATATGHVLGTILYTPPEVLSGERPAPTADVWALGALLHTLLAGRSAFQGEEAEPPAVLIARVLRGEPPDLPAQVPPALRDMVGRLLAADPADRPQSAAEVARSLQAIQAAQGLAVTPARATREVVDHAQAGGDATRVGFAPISADLTAPGSPAPPPPGPGTAPPTPPGGPVPPPVVGTPSPAGPPPPPPPPSTGWRPPDGAEAPAPPPAAAPLQAAASPQAGDVTRAVGATVATPAASPPGGPAGAPPPGPPPAPGGRRRGLPLLLGAAAILVVVALVVLVVVATGGDSDGDADEATGGTGPAGSAPATASVPGADEVDTIWGVRSPAPTGTAEQPAPVEAATRAVDCGGTLTCAATEVDGDAVVAYPDEQGSLLVERLAAGDGSSEWTEPVPTPASNVALAPAGDVVLVVTTEDAPDGSGPQRTYNALDPGTGGLVWGPRSFPQDQRVVRALDQSSIEVSVLVASGEAGPEVLGLSNTDGEVLWTAPGQVLATDARTAYVADGGAVAALELSSGDETWRRDLAVAADGASPVTRLGVAADDVLVTVTDDQVVGLATADGSDAWPGQPLSTTDAEVGAPVAVSAAGGRAVVAAEAGDLGIDPVSGEVAWRTARDPLLAEGEANVWVGTADRLVVGQLGAPVRVIATDQGGEELAAIDSSPASPSLSSFAFQGGIALLGEDGITASSTDDLSPLWNVEDVAGAVTLVAVDGGVVVLGPDGVQLLTAG</sequence>
<dbReference type="Proteomes" id="UP001216390">
    <property type="component" value="Chromosome"/>
</dbReference>
<proteinExistence type="predicted"/>
<keyword evidence="11" id="KW-1185">Reference proteome</keyword>
<dbReference type="GO" id="GO:0004674">
    <property type="term" value="F:protein serine/threonine kinase activity"/>
    <property type="evidence" value="ECO:0007669"/>
    <property type="project" value="UniProtKB-KW"/>
</dbReference>
<feature type="domain" description="Protein kinase" evidence="9">
    <location>
        <begin position="17"/>
        <end position="276"/>
    </location>
</feature>
<protein>
    <recommendedName>
        <fullName evidence="1">non-specific serine/threonine protein kinase</fullName>
        <ecNumber evidence="1">2.7.11.1</ecNumber>
    </recommendedName>
</protein>
<feature type="binding site" evidence="7">
    <location>
        <position position="46"/>
    </location>
    <ligand>
        <name>ATP</name>
        <dbReference type="ChEBI" id="CHEBI:30616"/>
    </ligand>
</feature>
<dbReference type="Pfam" id="PF13360">
    <property type="entry name" value="PQQ_2"/>
    <property type="match status" value="1"/>
</dbReference>
<dbReference type="SMART" id="SM00220">
    <property type="entry name" value="S_TKc"/>
    <property type="match status" value="1"/>
</dbReference>
<evidence type="ECO:0000256" key="7">
    <source>
        <dbReference type="PROSITE-ProRule" id="PRU10141"/>
    </source>
</evidence>
<evidence type="ECO:0000256" key="1">
    <source>
        <dbReference type="ARBA" id="ARBA00012513"/>
    </source>
</evidence>
<dbReference type="PROSITE" id="PS00107">
    <property type="entry name" value="PROTEIN_KINASE_ATP"/>
    <property type="match status" value="1"/>
</dbReference>
<dbReference type="InterPro" id="IPR002372">
    <property type="entry name" value="PQQ_rpt_dom"/>
</dbReference>
<evidence type="ECO:0000256" key="2">
    <source>
        <dbReference type="ARBA" id="ARBA00022527"/>
    </source>
</evidence>
<keyword evidence="6 7" id="KW-0067">ATP-binding</keyword>
<feature type="compositionally biased region" description="Pro residues" evidence="8">
    <location>
        <begin position="320"/>
        <end position="361"/>
    </location>
</feature>
<evidence type="ECO:0000256" key="6">
    <source>
        <dbReference type="ARBA" id="ARBA00022840"/>
    </source>
</evidence>
<evidence type="ECO:0000256" key="4">
    <source>
        <dbReference type="ARBA" id="ARBA00022741"/>
    </source>
</evidence>
<dbReference type="Gene3D" id="2.130.10.10">
    <property type="entry name" value="YVTN repeat-like/Quinoprotein amine dehydrogenase"/>
    <property type="match status" value="1"/>
</dbReference>
<feature type="compositionally biased region" description="Low complexity" evidence="8">
    <location>
        <begin position="472"/>
        <end position="482"/>
    </location>
</feature>
<keyword evidence="3" id="KW-0808">Transferase</keyword>
<evidence type="ECO:0000256" key="5">
    <source>
        <dbReference type="ARBA" id="ARBA00022777"/>
    </source>
</evidence>
<organism evidence="10 11">
    <name type="scientific">Iamia majanohamensis</name>
    <dbReference type="NCBI Taxonomy" id="467976"/>
    <lineage>
        <taxon>Bacteria</taxon>
        <taxon>Bacillati</taxon>
        <taxon>Actinomycetota</taxon>
        <taxon>Acidimicrobiia</taxon>
        <taxon>Acidimicrobiales</taxon>
        <taxon>Iamiaceae</taxon>
        <taxon>Iamia</taxon>
    </lineage>
</organism>
<dbReference type="InterPro" id="IPR000719">
    <property type="entry name" value="Prot_kinase_dom"/>
</dbReference>
<dbReference type="InterPro" id="IPR017441">
    <property type="entry name" value="Protein_kinase_ATP_BS"/>
</dbReference>
<evidence type="ECO:0000259" key="9">
    <source>
        <dbReference type="PROSITE" id="PS50011"/>
    </source>
</evidence>
<dbReference type="GO" id="GO:0005524">
    <property type="term" value="F:ATP binding"/>
    <property type="evidence" value="ECO:0007669"/>
    <property type="project" value="UniProtKB-UniRule"/>
</dbReference>
<dbReference type="InterPro" id="IPR015943">
    <property type="entry name" value="WD40/YVTN_repeat-like_dom_sf"/>
</dbReference>
<feature type="region of interest" description="Disordered" evidence="8">
    <location>
        <begin position="456"/>
        <end position="482"/>
    </location>
</feature>
<feature type="region of interest" description="Disordered" evidence="8">
    <location>
        <begin position="312"/>
        <end position="427"/>
    </location>
</feature>
<dbReference type="CDD" id="cd14014">
    <property type="entry name" value="STKc_PknB_like"/>
    <property type="match status" value="1"/>
</dbReference>
<feature type="compositionally biased region" description="Low complexity" evidence="8">
    <location>
        <begin position="362"/>
        <end position="372"/>
    </location>
</feature>
<feature type="compositionally biased region" description="Pro residues" evidence="8">
    <location>
        <begin position="406"/>
        <end position="424"/>
    </location>
</feature>
<evidence type="ECO:0000256" key="3">
    <source>
        <dbReference type="ARBA" id="ARBA00022679"/>
    </source>
</evidence>
<dbReference type="SUPFAM" id="SSF50998">
    <property type="entry name" value="Quinoprotein alcohol dehydrogenase-like"/>
    <property type="match status" value="2"/>
</dbReference>
<dbReference type="InterPro" id="IPR008271">
    <property type="entry name" value="Ser/Thr_kinase_AS"/>
</dbReference>
<dbReference type="PANTHER" id="PTHR43289:SF6">
    <property type="entry name" value="SERINE_THREONINE-PROTEIN KINASE NEKL-3"/>
    <property type="match status" value="1"/>
</dbReference>
<dbReference type="KEGG" id="ima:PO878_10655"/>
<evidence type="ECO:0000313" key="11">
    <source>
        <dbReference type="Proteomes" id="UP001216390"/>
    </source>
</evidence>
<dbReference type="PROSITE" id="PS00108">
    <property type="entry name" value="PROTEIN_KINASE_ST"/>
    <property type="match status" value="1"/>
</dbReference>
<dbReference type="AlphaFoldDB" id="A0AAE9YIH9"/>
<dbReference type="PROSITE" id="PS50011">
    <property type="entry name" value="PROTEIN_KINASE_DOM"/>
    <property type="match status" value="1"/>
</dbReference>
<dbReference type="InterPro" id="IPR011047">
    <property type="entry name" value="Quinoprotein_ADH-like_sf"/>
</dbReference>
<dbReference type="InterPro" id="IPR011009">
    <property type="entry name" value="Kinase-like_dom_sf"/>
</dbReference>
<dbReference type="EMBL" id="CP116942">
    <property type="protein sequence ID" value="WCO69182.1"/>
    <property type="molecule type" value="Genomic_DNA"/>
</dbReference>
<feature type="compositionally biased region" description="Low complexity" evidence="8">
    <location>
        <begin position="380"/>
        <end position="405"/>
    </location>
</feature>
<dbReference type="PANTHER" id="PTHR43289">
    <property type="entry name" value="MITOGEN-ACTIVATED PROTEIN KINASE KINASE KINASE 20-RELATED"/>
    <property type="match status" value="1"/>
</dbReference>
<evidence type="ECO:0000313" key="10">
    <source>
        <dbReference type="EMBL" id="WCO69182.1"/>
    </source>
</evidence>
<name>A0AAE9YIH9_9ACTN</name>
<reference evidence="10" key="1">
    <citation type="submission" date="2023-01" db="EMBL/GenBank/DDBJ databases">
        <title>The diversity of Class Acidimicrobiia in South China Sea sediment environments and the proposal of Iamia marina sp. nov., a novel species of the genus Iamia.</title>
        <authorList>
            <person name="He Y."/>
            <person name="Tian X."/>
        </authorList>
    </citation>
    <scope>NUCLEOTIDE SEQUENCE</scope>
    <source>
        <strain evidence="10">DSM 19957</strain>
    </source>
</reference>
<gene>
    <name evidence="10" type="ORF">PO878_10655</name>
</gene>
<evidence type="ECO:0000256" key="8">
    <source>
        <dbReference type="SAM" id="MobiDB-lite"/>
    </source>
</evidence>
<dbReference type="Gene3D" id="1.10.510.10">
    <property type="entry name" value="Transferase(Phosphotransferase) domain 1"/>
    <property type="match status" value="1"/>
</dbReference>
<dbReference type="Gene3D" id="3.30.200.20">
    <property type="entry name" value="Phosphorylase Kinase, domain 1"/>
    <property type="match status" value="1"/>
</dbReference>
<keyword evidence="4 7" id="KW-0547">Nucleotide-binding</keyword>
<keyword evidence="5 10" id="KW-0418">Kinase</keyword>
<dbReference type="Pfam" id="PF00069">
    <property type="entry name" value="Pkinase"/>
    <property type="match status" value="1"/>
</dbReference>
<keyword evidence="2" id="KW-0723">Serine/threonine-protein kinase</keyword>
<dbReference type="RefSeq" id="WP_272738695.1">
    <property type="nucleotide sequence ID" value="NZ_CP116942.1"/>
</dbReference>
<dbReference type="EC" id="2.7.11.1" evidence="1"/>